<dbReference type="AlphaFoldDB" id="A0A0D0Y376"/>
<sequence>MLELKLFTWIAFFIWLLIGLVLYFSYGYRHSLARNQRH</sequence>
<keyword evidence="4" id="KW-1185">Reference proteome</keyword>
<dbReference type="Pfam" id="PF13906">
    <property type="entry name" value="AA_permease_C"/>
    <property type="match status" value="1"/>
</dbReference>
<dbReference type="InterPro" id="IPR029485">
    <property type="entry name" value="CAT_C"/>
</dbReference>
<protein>
    <recommendedName>
        <fullName evidence="2">Cationic amino acid transporter C-terminal domain-containing protein</fullName>
    </recommendedName>
</protein>
<evidence type="ECO:0000313" key="4">
    <source>
        <dbReference type="Proteomes" id="UP000032279"/>
    </source>
</evidence>
<feature type="domain" description="Cationic amino acid transporter C-terminal" evidence="2">
    <location>
        <begin position="1"/>
        <end position="31"/>
    </location>
</feature>
<dbReference type="Proteomes" id="UP000032279">
    <property type="component" value="Unassembled WGS sequence"/>
</dbReference>
<proteinExistence type="predicted"/>
<accession>A0A0D0Y376</accession>
<evidence type="ECO:0000256" key="1">
    <source>
        <dbReference type="SAM" id="Phobius"/>
    </source>
</evidence>
<dbReference type="PATRIC" id="fig|1335616.4.peg.1732"/>
<keyword evidence="1" id="KW-0472">Membrane</keyword>
<organism evidence="3 4">
    <name type="scientific">Paucilactobacillus wasatchensis</name>
    <dbReference type="NCBI Taxonomy" id="1335616"/>
    <lineage>
        <taxon>Bacteria</taxon>
        <taxon>Bacillati</taxon>
        <taxon>Bacillota</taxon>
        <taxon>Bacilli</taxon>
        <taxon>Lactobacillales</taxon>
        <taxon>Lactobacillaceae</taxon>
        <taxon>Paucilactobacillus</taxon>
    </lineage>
</organism>
<reference evidence="3 4" key="1">
    <citation type="submission" date="2013-08" db="EMBL/GenBank/DDBJ databases">
        <title>Lactobacillus wasatchii sp. WDC04, a late gas producing bacteria isolated from aged chedder cheese.</title>
        <authorList>
            <person name="Oberg C.J."/>
            <person name="Culumber M."/>
            <person name="McMahon D.J."/>
            <person name="Broadbent J.R."/>
            <person name="Oberg T.S."/>
            <person name="Ortaki F."/>
        </authorList>
    </citation>
    <scope>NUCLEOTIDE SEQUENCE [LARGE SCALE GENOMIC DNA]</scope>
    <source>
        <strain evidence="3 4">WDC04</strain>
    </source>
</reference>
<keyword evidence="1" id="KW-1133">Transmembrane helix</keyword>
<evidence type="ECO:0000313" key="3">
    <source>
        <dbReference type="EMBL" id="KIS02718.1"/>
    </source>
</evidence>
<keyword evidence="1" id="KW-0812">Transmembrane</keyword>
<feature type="transmembrane region" description="Helical" evidence="1">
    <location>
        <begin position="6"/>
        <end position="28"/>
    </location>
</feature>
<gene>
    <name evidence="3" type="ORF">WDC_1723</name>
</gene>
<name>A0A0D0Y376_9LACO</name>
<comment type="caution">
    <text evidence="3">The sequence shown here is derived from an EMBL/GenBank/DDBJ whole genome shotgun (WGS) entry which is preliminary data.</text>
</comment>
<dbReference type="EMBL" id="AWTT01000054">
    <property type="protein sequence ID" value="KIS02718.1"/>
    <property type="molecule type" value="Genomic_DNA"/>
</dbReference>
<evidence type="ECO:0000259" key="2">
    <source>
        <dbReference type="Pfam" id="PF13906"/>
    </source>
</evidence>